<dbReference type="PROSITE" id="PS50112">
    <property type="entry name" value="PAS"/>
    <property type="match status" value="1"/>
</dbReference>
<keyword evidence="6" id="KW-0812">Transmembrane</keyword>
<keyword evidence="9 11" id="KW-0807">Transducer</keyword>
<dbReference type="Gene3D" id="1.10.287.950">
    <property type="entry name" value="Methyl-accepting chemotaxis protein"/>
    <property type="match status" value="1"/>
</dbReference>
<evidence type="ECO:0000256" key="5">
    <source>
        <dbReference type="ARBA" id="ARBA00022519"/>
    </source>
</evidence>
<evidence type="ECO:0000256" key="10">
    <source>
        <dbReference type="ARBA" id="ARBA00029447"/>
    </source>
</evidence>
<evidence type="ECO:0000256" key="11">
    <source>
        <dbReference type="PROSITE-ProRule" id="PRU00284"/>
    </source>
</evidence>
<dbReference type="EMBL" id="AMRI01000001">
    <property type="protein sequence ID" value="EKE77864.1"/>
    <property type="molecule type" value="Genomic_DNA"/>
</dbReference>
<dbReference type="eggNOG" id="COG0840">
    <property type="taxonomic scope" value="Bacteria"/>
</dbReference>
<organism evidence="14 15">
    <name type="scientific">Gallaecimonas xiamenensis 3-C-1</name>
    <dbReference type="NCBI Taxonomy" id="745411"/>
    <lineage>
        <taxon>Bacteria</taxon>
        <taxon>Pseudomonadati</taxon>
        <taxon>Pseudomonadota</taxon>
        <taxon>Gammaproteobacteria</taxon>
        <taxon>Enterobacterales</taxon>
        <taxon>Gallaecimonadaceae</taxon>
        <taxon>Gallaecimonas</taxon>
    </lineage>
</organism>
<keyword evidence="8" id="KW-0472">Membrane</keyword>
<dbReference type="SUPFAM" id="SSF58104">
    <property type="entry name" value="Methyl-accepting chemotaxis protein (MCP) signaling domain"/>
    <property type="match status" value="1"/>
</dbReference>
<evidence type="ECO:0000313" key="14">
    <source>
        <dbReference type="EMBL" id="EKE77864.1"/>
    </source>
</evidence>
<dbReference type="InterPro" id="IPR035965">
    <property type="entry name" value="PAS-like_dom_sf"/>
</dbReference>
<evidence type="ECO:0000313" key="15">
    <source>
        <dbReference type="Proteomes" id="UP000006755"/>
    </source>
</evidence>
<dbReference type="InterPro" id="IPR000014">
    <property type="entry name" value="PAS"/>
</dbReference>
<evidence type="ECO:0000256" key="2">
    <source>
        <dbReference type="ARBA" id="ARBA00022475"/>
    </source>
</evidence>
<evidence type="ECO:0000256" key="6">
    <source>
        <dbReference type="ARBA" id="ARBA00022692"/>
    </source>
</evidence>
<evidence type="ECO:0000256" key="7">
    <source>
        <dbReference type="ARBA" id="ARBA00022989"/>
    </source>
</evidence>
<dbReference type="FunFam" id="3.30.450.20:FF:000046">
    <property type="entry name" value="Aerotaxis sensor receptor"/>
    <property type="match status" value="1"/>
</dbReference>
<dbReference type="OrthoDB" id="9781845at2"/>
<dbReference type="CDD" id="cd11386">
    <property type="entry name" value="MCP_signal"/>
    <property type="match status" value="1"/>
</dbReference>
<keyword evidence="5" id="KW-0997">Cell inner membrane</keyword>
<dbReference type="PROSITE" id="PS50111">
    <property type="entry name" value="CHEMOTAXIS_TRANSDUC_2"/>
    <property type="match status" value="1"/>
</dbReference>
<comment type="caution">
    <text evidence="14">The sequence shown here is derived from an EMBL/GenBank/DDBJ whole genome shotgun (WGS) entry which is preliminary data.</text>
</comment>
<dbReference type="PATRIC" id="fig|745411.4.peg.59"/>
<reference evidence="14 15" key="1">
    <citation type="journal article" date="2012" name="J. Bacteriol.">
        <title>Genome Sequence of Gallaecimonas xiamenensis Type Strain 3-C-1.</title>
        <authorList>
            <person name="Lai Q."/>
            <person name="Wang L."/>
            <person name="Wang W."/>
            <person name="Shao Z."/>
        </authorList>
    </citation>
    <scope>NUCLEOTIDE SEQUENCE [LARGE SCALE GENOMIC DNA]</scope>
    <source>
        <strain evidence="14 15">3-C-1</strain>
    </source>
</reference>
<evidence type="ECO:0000256" key="4">
    <source>
        <dbReference type="ARBA" id="ARBA00022500"/>
    </source>
</evidence>
<dbReference type="GO" id="GO:0007165">
    <property type="term" value="P:signal transduction"/>
    <property type="evidence" value="ECO:0007669"/>
    <property type="project" value="UniProtKB-KW"/>
</dbReference>
<protein>
    <submittedName>
        <fullName evidence="14">Methyl-accepting chemotaxis sensory transducer</fullName>
    </submittedName>
</protein>
<keyword evidence="4" id="KW-0145">Chemotaxis</keyword>
<dbReference type="InterPro" id="IPR004089">
    <property type="entry name" value="MCPsignal_dom"/>
</dbReference>
<dbReference type="Gene3D" id="3.30.450.20">
    <property type="entry name" value="PAS domain"/>
    <property type="match status" value="1"/>
</dbReference>
<dbReference type="AlphaFoldDB" id="K2K4J9"/>
<keyword evidence="7" id="KW-1133">Transmembrane helix</keyword>
<evidence type="ECO:0000259" key="12">
    <source>
        <dbReference type="PROSITE" id="PS50111"/>
    </source>
</evidence>
<dbReference type="PANTHER" id="PTHR32089:SF74">
    <property type="entry name" value="METHYL-ACCEPTING CHEMOTAXIS PROTEIN AER"/>
    <property type="match status" value="1"/>
</dbReference>
<name>K2K4J9_9GAMM</name>
<comment type="similarity">
    <text evidence="10">Belongs to the methyl-accepting chemotaxis (MCP) protein family.</text>
</comment>
<dbReference type="SUPFAM" id="SSF55785">
    <property type="entry name" value="PYP-like sensor domain (PAS domain)"/>
    <property type="match status" value="1"/>
</dbReference>
<dbReference type="RefSeq" id="WP_008482139.1">
    <property type="nucleotide sequence ID" value="NZ_AMRI01000001.1"/>
</dbReference>
<dbReference type="STRING" id="745411.B3C1_00350"/>
<dbReference type="CDD" id="cd00130">
    <property type="entry name" value="PAS"/>
    <property type="match status" value="1"/>
</dbReference>
<dbReference type="InterPro" id="IPR013655">
    <property type="entry name" value="PAS_fold_3"/>
</dbReference>
<accession>K2K4J9</accession>
<keyword evidence="15" id="KW-1185">Reference proteome</keyword>
<dbReference type="SMART" id="SM00283">
    <property type="entry name" value="MA"/>
    <property type="match status" value="1"/>
</dbReference>
<evidence type="ECO:0000256" key="8">
    <source>
        <dbReference type="ARBA" id="ARBA00023136"/>
    </source>
</evidence>
<dbReference type="PANTHER" id="PTHR32089">
    <property type="entry name" value="METHYL-ACCEPTING CHEMOTAXIS PROTEIN MCPB"/>
    <property type="match status" value="1"/>
</dbReference>
<dbReference type="GO" id="GO:0052131">
    <property type="term" value="P:positive aerotaxis"/>
    <property type="evidence" value="ECO:0007669"/>
    <property type="project" value="UniProtKB-ARBA"/>
</dbReference>
<dbReference type="GO" id="GO:0005886">
    <property type="term" value="C:plasma membrane"/>
    <property type="evidence" value="ECO:0007669"/>
    <property type="project" value="UniProtKB-SubCell"/>
</dbReference>
<feature type="domain" description="Methyl-accepting transducer" evidence="12">
    <location>
        <begin position="244"/>
        <end position="480"/>
    </location>
</feature>
<proteinExistence type="inferred from homology"/>
<evidence type="ECO:0000256" key="9">
    <source>
        <dbReference type="ARBA" id="ARBA00023224"/>
    </source>
</evidence>
<comment type="subcellular location">
    <subcellularLocation>
        <location evidence="1">Cell inner membrane</location>
        <topology evidence="1">Multi-pass membrane protein</topology>
    </subcellularLocation>
</comment>
<keyword evidence="3" id="KW-0488">Methylation</keyword>
<keyword evidence="2" id="KW-1003">Cell membrane</keyword>
<gene>
    <name evidence="14" type="ORF">B3C1_00350</name>
</gene>
<feature type="domain" description="PAS" evidence="13">
    <location>
        <begin position="21"/>
        <end position="76"/>
    </location>
</feature>
<evidence type="ECO:0000256" key="1">
    <source>
        <dbReference type="ARBA" id="ARBA00004429"/>
    </source>
</evidence>
<dbReference type="Pfam" id="PF00015">
    <property type="entry name" value="MCPsignal"/>
    <property type="match status" value="1"/>
</dbReference>
<evidence type="ECO:0000256" key="3">
    <source>
        <dbReference type="ARBA" id="ARBA00022481"/>
    </source>
</evidence>
<dbReference type="NCBIfam" id="TIGR00229">
    <property type="entry name" value="sensory_box"/>
    <property type="match status" value="1"/>
</dbReference>
<dbReference type="FunFam" id="1.10.287.950:FF:000001">
    <property type="entry name" value="Methyl-accepting chemotaxis sensory transducer"/>
    <property type="match status" value="1"/>
</dbReference>
<dbReference type="Pfam" id="PF08447">
    <property type="entry name" value="PAS_3"/>
    <property type="match status" value="1"/>
</dbReference>
<evidence type="ECO:0000259" key="13">
    <source>
        <dbReference type="PROSITE" id="PS50112"/>
    </source>
</evidence>
<sequence length="516" mass="55920">MRQNLPVTGKERTFSPNTKLISTTDLSSHISHCNDAFVAVSGYSRDELIGQPHNLVRHPDMPSAVFKVMWEHLKAGKPWMGLVKNRCKNGDHYWVNAYVTPITEQGRLVGYESVRSCPSREQVARAEALYRRIRDGRPPSAWHLEPQLLGLGLGLALSGGLYATGWPGASELALLATLAGYGLWSRLQRNAIFRELSALLPAAFSHKVAVLSYTANDPLLGNLKVKILSTQAHLDTVLTRIRDAATEVARQSVLGLNQSEQSAEQMQRQQRETEQVAAAMHQMTTTIGEVSSHVQATAGKAEEANRLAEQGRRVAGTTRSAIGKLKVSVDDIGQAVTALSAQSNSIASAAQMIEQIADQTNLLALNAAIEAARAGEQGRGFAVVADEVRQLARRTQESTQQIHQIISELTLKARQAVASAETGCTDAEQGLEQVEEAESMLLGISEAVGSIADMSMQMATAVEEQAHVAEEVNRQVVTIASLADTSLTEAKASAGTVRHLRDVSDRLEELVVRFSR</sequence>
<dbReference type="Proteomes" id="UP000006755">
    <property type="component" value="Unassembled WGS sequence"/>
</dbReference>